<dbReference type="GO" id="GO:0005634">
    <property type="term" value="C:nucleus"/>
    <property type="evidence" value="ECO:0007669"/>
    <property type="project" value="UniProtKB-SubCell"/>
</dbReference>
<dbReference type="EMBL" id="AP006491">
    <property type="protein sequence ID" value="BAM80064.1"/>
    <property type="molecule type" value="Genomic_DNA"/>
</dbReference>
<dbReference type="Gene3D" id="3.30.70.1620">
    <property type="match status" value="1"/>
</dbReference>
<dbReference type="PANTHER" id="PTHR18937:SF12">
    <property type="entry name" value="STRUCTURAL MAINTENANCE OF CHROMOSOMES PROTEIN"/>
    <property type="match status" value="1"/>
</dbReference>
<dbReference type="GO" id="GO:0005524">
    <property type="term" value="F:ATP binding"/>
    <property type="evidence" value="ECO:0007669"/>
    <property type="project" value="InterPro"/>
</dbReference>
<dbReference type="GO" id="GO:0008278">
    <property type="term" value="C:cohesin complex"/>
    <property type="evidence" value="ECO:0007669"/>
    <property type="project" value="TreeGrafter"/>
</dbReference>
<feature type="coiled-coil region" evidence="8">
    <location>
        <begin position="747"/>
        <end position="802"/>
    </location>
</feature>
<dbReference type="SUPFAM" id="SSF52540">
    <property type="entry name" value="P-loop containing nucleoside triphosphate hydrolases"/>
    <property type="match status" value="1"/>
</dbReference>
<evidence type="ECO:0000256" key="7">
    <source>
        <dbReference type="PIRNR" id="PIRNR005719"/>
    </source>
</evidence>
<feature type="region of interest" description="Disordered" evidence="9">
    <location>
        <begin position="479"/>
        <end position="499"/>
    </location>
</feature>
<dbReference type="eggNOG" id="KOG0018">
    <property type="taxonomic scope" value="Eukaryota"/>
</dbReference>
<dbReference type="STRING" id="280699.M1V7T2"/>
<dbReference type="Gene3D" id="3.40.50.300">
    <property type="entry name" value="P-loop containing nucleotide triphosphate hydrolases"/>
    <property type="match status" value="2"/>
</dbReference>
<dbReference type="GO" id="GO:0016887">
    <property type="term" value="F:ATP hydrolysis activity"/>
    <property type="evidence" value="ECO:0007669"/>
    <property type="project" value="InterPro"/>
</dbReference>
<evidence type="ECO:0000256" key="6">
    <source>
        <dbReference type="ARBA" id="ARBA00023306"/>
    </source>
</evidence>
<dbReference type="Pfam" id="PF02463">
    <property type="entry name" value="SMC_N"/>
    <property type="match status" value="1"/>
</dbReference>
<sequence length="1267" mass="142638">MGRIQRLEVENFKSYGGKVCIGPFVEGFTAVIGPNGVGKSNLLDALGFALGLPARFLRAQRLAELIYRKSDHDVVHGQEVAGEHNVDGANQSHRETAVAGHADGCASVRLFLEVAPDQVLIFERSIETKGVASYQVNGQPLSSEEYADKLAEHSILVKARNFLVFQNEVEDIATKSGKALSALFEEISGSAELRNEYDSALAEVRKAEQRLHLCAQKKRGLLAEKKQCRAHCDEAERYNQLQQQIAKIRKLRVLFQLFHLKKDDSEAEESTQGLERELEALRARRVTIASDLEDQKRALASMRREQAALEKRRQALELSLEKNLIQQAAKRSEARAAEKRLSMEQKALDNLRTNRTRSREEIHALEKALAEVGEALRALNEEEEQALAELQAAHGVDSSAVRRLRDEAVASTASMREMLTTAERATAALRAMHKTEAQKLAALERRFRELEIDRDRLSMQIEKIRAKIQDAERNLEEARIADQKARRRSSEQAQKREALERAAQQYRERLLELRCARMESERERRFHETLDQIMRLFPGARGRIVDICRPVQRRYEEAVSVILGKLGDAIVVDDERTASECIAYLKQQRAGTATFLPLAEIRPAPIDESLRGIGGTVRLAIDVLEFDKSFFPAIQYVVGNALVCDSLDEARHVAYGGSQVSRICTIDGTLIHRSGFITGGAESDQGASRTLWENEQAVSLKRELDEVLLELAKLGPVDSAQERNEAEQAHEVLLSTQRHLEYLRHELQQNEERAVKVSSQLNALHEQVSKAKVSEEQCRHQLEQGVANVSQIKERIERAEREILGDISPQSIHRNEEFRERRLALTSQQAKLRARLEYEYAREAETSEQDLVERVQKATAARAELDTQIERLEREQETLEHSIREALQQQEHIQQQLAKIEEALEKMREEEKQLAEDISSKENALNTHRANKEDIAERLRALETACRIDQIDVRAPATAAEAGRGQGRGAGHSSDRARARTRTRGPSGAQSEDPVLFAEDLDMSLLSEEHRHARSHSERMAIESSLNEQEQSLVAELERMAPNLRITQQLDDIQQRLDLVATEQEVARGALAEANRRWLNARDERTRRFRECFDHVAVSIDGVFKELTRSEVHPVGGSASISLESASEPYLGGIRFSVMLPAKRFREVDQLSGGERSLAALALVFALRDFQKCPFLIMDEIDAALDPANLSRVATYIRGRSVQSHPFQTIVISLKDQFFEFANALVGVYRNPLEGHCSRMLTLDLDATVAATNTADAKETPADSSPS</sequence>
<dbReference type="GO" id="GO:0003677">
    <property type="term" value="F:DNA binding"/>
    <property type="evidence" value="ECO:0007669"/>
    <property type="project" value="TreeGrafter"/>
</dbReference>
<feature type="region of interest" description="Disordered" evidence="9">
    <location>
        <begin position="957"/>
        <end position="995"/>
    </location>
</feature>
<keyword evidence="3" id="KW-0498">Mitosis</keyword>
<dbReference type="InterPro" id="IPR003395">
    <property type="entry name" value="RecF/RecN/SMC_N"/>
</dbReference>
<dbReference type="Gramene" id="CMI192CT">
    <property type="protein sequence ID" value="CMI192CT"/>
    <property type="gene ID" value="CMI192C"/>
</dbReference>
<dbReference type="GeneID" id="16993691"/>
<comment type="subcellular location">
    <subcellularLocation>
        <location evidence="1 7">Nucleus</location>
    </subcellularLocation>
</comment>
<evidence type="ECO:0000256" key="9">
    <source>
        <dbReference type="SAM" id="MobiDB-lite"/>
    </source>
</evidence>
<dbReference type="InterPro" id="IPR027417">
    <property type="entry name" value="P-loop_NTPase"/>
</dbReference>
<proteinExistence type="inferred from homology"/>
<dbReference type="GO" id="GO:0051301">
    <property type="term" value="P:cell division"/>
    <property type="evidence" value="ECO:0007669"/>
    <property type="project" value="UniProtKB-KW"/>
</dbReference>
<dbReference type="HOGENOM" id="CLU_001042_0_1_1"/>
<protein>
    <recommendedName>
        <fullName evidence="7">Structural maintenance of chromosomes protein</fullName>
    </recommendedName>
</protein>
<keyword evidence="2" id="KW-0132">Cell division</keyword>
<dbReference type="SMART" id="SM00968">
    <property type="entry name" value="SMC_hinge"/>
    <property type="match status" value="1"/>
</dbReference>
<reference evidence="11 12" key="1">
    <citation type="journal article" date="2004" name="Nature">
        <title>Genome sequence of the ultrasmall unicellular red alga Cyanidioschyzon merolae 10D.</title>
        <authorList>
            <person name="Matsuzaki M."/>
            <person name="Misumi O."/>
            <person name="Shin-i T."/>
            <person name="Maruyama S."/>
            <person name="Takahara M."/>
            <person name="Miyagishima S."/>
            <person name="Mori T."/>
            <person name="Nishida K."/>
            <person name="Yagisawa F."/>
            <person name="Nishida K."/>
            <person name="Yoshida Y."/>
            <person name="Nishimura Y."/>
            <person name="Nakao S."/>
            <person name="Kobayashi T."/>
            <person name="Momoyama Y."/>
            <person name="Higashiyama T."/>
            <person name="Minoda A."/>
            <person name="Sano M."/>
            <person name="Nomoto H."/>
            <person name="Oishi K."/>
            <person name="Hayashi H."/>
            <person name="Ohta F."/>
            <person name="Nishizaka S."/>
            <person name="Haga S."/>
            <person name="Miura S."/>
            <person name="Morishita T."/>
            <person name="Kabeya Y."/>
            <person name="Terasawa K."/>
            <person name="Suzuki Y."/>
            <person name="Ishii Y."/>
            <person name="Asakawa S."/>
            <person name="Takano H."/>
            <person name="Ohta N."/>
            <person name="Kuroiwa H."/>
            <person name="Tanaka K."/>
            <person name="Shimizu N."/>
            <person name="Sugano S."/>
            <person name="Sato N."/>
            <person name="Nozaki H."/>
            <person name="Ogasawara N."/>
            <person name="Kohara Y."/>
            <person name="Kuroiwa T."/>
        </authorList>
    </citation>
    <scope>NUCLEOTIDE SEQUENCE [LARGE SCALE GENOMIC DNA]</scope>
    <source>
        <strain evidence="11 12">10D</strain>
    </source>
</reference>
<dbReference type="OMA" id="KHMDFQR"/>
<evidence type="ECO:0000256" key="2">
    <source>
        <dbReference type="ARBA" id="ARBA00022618"/>
    </source>
</evidence>
<dbReference type="Pfam" id="PF06470">
    <property type="entry name" value="SMC_hinge"/>
    <property type="match status" value="1"/>
</dbReference>
<evidence type="ECO:0000313" key="12">
    <source>
        <dbReference type="Proteomes" id="UP000007014"/>
    </source>
</evidence>
<accession>M1V7T2</accession>
<evidence type="ECO:0000256" key="1">
    <source>
        <dbReference type="ARBA" id="ARBA00004123"/>
    </source>
</evidence>
<keyword evidence="4 8" id="KW-0175">Coiled coil</keyword>
<dbReference type="PANTHER" id="PTHR18937">
    <property type="entry name" value="STRUCTURAL MAINTENANCE OF CHROMOSOMES SMC FAMILY MEMBER"/>
    <property type="match status" value="1"/>
</dbReference>
<feature type="domain" description="SMC hinge" evidence="10">
    <location>
        <begin position="538"/>
        <end position="654"/>
    </location>
</feature>
<feature type="coiled-coil region" evidence="8">
    <location>
        <begin position="855"/>
        <end position="945"/>
    </location>
</feature>
<keyword evidence="12" id="KW-1185">Reference proteome</keyword>
<organism evidence="11 12">
    <name type="scientific">Cyanidioschyzon merolae (strain NIES-3377 / 10D)</name>
    <name type="common">Unicellular red alga</name>
    <dbReference type="NCBI Taxonomy" id="280699"/>
    <lineage>
        <taxon>Eukaryota</taxon>
        <taxon>Rhodophyta</taxon>
        <taxon>Bangiophyceae</taxon>
        <taxon>Cyanidiales</taxon>
        <taxon>Cyanidiaceae</taxon>
        <taxon>Cyanidioschyzon</taxon>
    </lineage>
</organism>
<dbReference type="InterPro" id="IPR024704">
    <property type="entry name" value="SMC"/>
</dbReference>
<dbReference type="OrthoDB" id="5575062at2759"/>
<reference evidence="11 12" key="2">
    <citation type="journal article" date="2007" name="BMC Biol.">
        <title>A 100%-complete sequence reveals unusually simple genomic features in the hot-spring red alga Cyanidioschyzon merolae.</title>
        <authorList>
            <person name="Nozaki H."/>
            <person name="Takano H."/>
            <person name="Misumi O."/>
            <person name="Terasawa K."/>
            <person name="Matsuzaki M."/>
            <person name="Maruyama S."/>
            <person name="Nishida K."/>
            <person name="Yagisawa F."/>
            <person name="Yoshida Y."/>
            <person name="Fujiwara T."/>
            <person name="Takio S."/>
            <person name="Tamura K."/>
            <person name="Chung S.J."/>
            <person name="Nakamura S."/>
            <person name="Kuroiwa H."/>
            <person name="Tanaka K."/>
            <person name="Sato N."/>
            <person name="Kuroiwa T."/>
        </authorList>
    </citation>
    <scope>NUCLEOTIDE SEQUENCE [LARGE SCALE GENOMIC DNA]</scope>
    <source>
        <strain evidence="11 12">10D</strain>
    </source>
</reference>
<dbReference type="KEGG" id="cme:CYME_CMI192C"/>
<dbReference type="GO" id="GO:0007062">
    <property type="term" value="P:sister chromatid cohesion"/>
    <property type="evidence" value="ECO:0007669"/>
    <property type="project" value="TreeGrafter"/>
</dbReference>
<dbReference type="Gene3D" id="1.20.1060.20">
    <property type="match status" value="1"/>
</dbReference>
<evidence type="ECO:0000256" key="4">
    <source>
        <dbReference type="ARBA" id="ARBA00023054"/>
    </source>
</evidence>
<feature type="coiled-coil region" evidence="8">
    <location>
        <begin position="264"/>
        <end position="393"/>
    </location>
</feature>
<dbReference type="Proteomes" id="UP000007014">
    <property type="component" value="Chromosome 9"/>
</dbReference>
<evidence type="ECO:0000256" key="8">
    <source>
        <dbReference type="SAM" id="Coils"/>
    </source>
</evidence>
<dbReference type="InterPro" id="IPR010935">
    <property type="entry name" value="SMC_hinge"/>
</dbReference>
<dbReference type="SUPFAM" id="SSF75553">
    <property type="entry name" value="Smc hinge domain"/>
    <property type="match status" value="1"/>
</dbReference>
<dbReference type="AlphaFoldDB" id="M1V7T2"/>
<comment type="similarity">
    <text evidence="7">Belongs to the SMC family.</text>
</comment>
<dbReference type="PIRSF" id="PIRSF005719">
    <property type="entry name" value="SMC"/>
    <property type="match status" value="1"/>
</dbReference>
<gene>
    <name evidence="11" type="ORF">CYME_CMI192C</name>
</gene>
<dbReference type="RefSeq" id="XP_005536350.1">
    <property type="nucleotide sequence ID" value="XM_005536293.1"/>
</dbReference>
<name>M1V7T2_CYAM1</name>
<evidence type="ECO:0000313" key="11">
    <source>
        <dbReference type="EMBL" id="BAM80064.1"/>
    </source>
</evidence>
<evidence type="ECO:0000256" key="5">
    <source>
        <dbReference type="ARBA" id="ARBA00023242"/>
    </source>
</evidence>
<evidence type="ECO:0000259" key="10">
    <source>
        <dbReference type="SMART" id="SM00968"/>
    </source>
</evidence>
<evidence type="ECO:0000256" key="3">
    <source>
        <dbReference type="ARBA" id="ARBA00022776"/>
    </source>
</evidence>
<keyword evidence="6" id="KW-0131">Cell cycle</keyword>
<dbReference type="InterPro" id="IPR036277">
    <property type="entry name" value="SMC_hinge_sf"/>
</dbReference>
<keyword evidence="5 7" id="KW-0539">Nucleus</keyword>